<protein>
    <recommendedName>
        <fullName evidence="3">DUF538 domain-containing protein</fullName>
    </recommendedName>
</protein>
<dbReference type="AlphaFoldDB" id="A0A426ZY29"/>
<dbReference type="Proteomes" id="UP000287651">
    <property type="component" value="Unassembled WGS sequence"/>
</dbReference>
<dbReference type="PANTHER" id="PTHR31676:SF27">
    <property type="entry name" value="EXPRESSED PROTEIN"/>
    <property type="match status" value="1"/>
</dbReference>
<evidence type="ECO:0000313" key="1">
    <source>
        <dbReference type="EMBL" id="RRT68852.1"/>
    </source>
</evidence>
<organism evidence="1 2">
    <name type="scientific">Ensete ventricosum</name>
    <name type="common">Abyssinian banana</name>
    <name type="synonym">Musa ensete</name>
    <dbReference type="NCBI Taxonomy" id="4639"/>
    <lineage>
        <taxon>Eukaryota</taxon>
        <taxon>Viridiplantae</taxon>
        <taxon>Streptophyta</taxon>
        <taxon>Embryophyta</taxon>
        <taxon>Tracheophyta</taxon>
        <taxon>Spermatophyta</taxon>
        <taxon>Magnoliopsida</taxon>
        <taxon>Liliopsida</taxon>
        <taxon>Zingiberales</taxon>
        <taxon>Musaceae</taxon>
        <taxon>Ensete</taxon>
    </lineage>
</organism>
<evidence type="ECO:0008006" key="3">
    <source>
        <dbReference type="Google" id="ProtNLM"/>
    </source>
</evidence>
<dbReference type="Gene3D" id="2.30.240.10">
    <property type="entry name" value="At5g01610-like"/>
    <property type="match status" value="1"/>
</dbReference>
<gene>
    <name evidence="1" type="ORF">B296_00032886</name>
</gene>
<dbReference type="PANTHER" id="PTHR31676">
    <property type="entry name" value="T31J12.3 PROTEIN-RELATED"/>
    <property type="match status" value="1"/>
</dbReference>
<proteinExistence type="predicted"/>
<accession>A0A426ZY29</accession>
<comment type="caution">
    <text evidence="1">The sequence shown here is derived from an EMBL/GenBank/DDBJ whole genome shotgun (WGS) entry which is preliminary data.</text>
</comment>
<dbReference type="SUPFAM" id="SSF141562">
    <property type="entry name" value="At5g01610-like"/>
    <property type="match status" value="1"/>
</dbReference>
<dbReference type="Pfam" id="PF04398">
    <property type="entry name" value="DUF538"/>
    <property type="match status" value="1"/>
</dbReference>
<evidence type="ECO:0000313" key="2">
    <source>
        <dbReference type="Proteomes" id="UP000287651"/>
    </source>
</evidence>
<name>A0A426ZY29_ENSVE</name>
<sequence>MRLGKGFGRLNVLVFSILTRNSNASKDSSLLLTSPVPSSMKPRFFLLLILKSIPPSSGIKIHLPLKPRLSSTSCSPISLQEFQSLAVATSHLSAMPVLKIRYCLFLLISALALEASVSETPSAYEMLEKFDFPKGILPEGVKGYILNGDGSFEVYLSENCEFTVEGGGYILKYGRKITGKVKSGTLTDLKGVSVKVLFAWFGINEVVRNDSDISFSVGPLSASFPVSNFDECPRCNCGFDCATTLPMVS</sequence>
<dbReference type="InterPro" id="IPR007493">
    <property type="entry name" value="DUF538"/>
</dbReference>
<reference evidence="1 2" key="1">
    <citation type="journal article" date="2014" name="Agronomy (Basel)">
        <title>A Draft Genome Sequence for Ensete ventricosum, the Drought-Tolerant Tree Against Hunger.</title>
        <authorList>
            <person name="Harrison J."/>
            <person name="Moore K.A."/>
            <person name="Paszkiewicz K."/>
            <person name="Jones T."/>
            <person name="Grant M."/>
            <person name="Ambacheew D."/>
            <person name="Muzemil S."/>
            <person name="Studholme D.J."/>
        </authorList>
    </citation>
    <scope>NUCLEOTIDE SEQUENCE [LARGE SCALE GENOMIC DNA]</scope>
</reference>
<dbReference type="InterPro" id="IPR036758">
    <property type="entry name" value="At5g01610-like"/>
</dbReference>
<dbReference type="EMBL" id="AMZH03004558">
    <property type="protein sequence ID" value="RRT68852.1"/>
    <property type="molecule type" value="Genomic_DNA"/>
</dbReference>